<feature type="non-terminal residue" evidence="1">
    <location>
        <position position="145"/>
    </location>
</feature>
<proteinExistence type="predicted"/>
<sequence>MPNEKDTILDGLEKSVATMIKKHAQTTYKDNIYQKLNDTHKNAISNGFNSIVDLTDNDSNDDSQRNPFTDNQWTELNRLFNKQKQWTSIHNDIQKKLKIIEKLAKTDLKAAYLACLNSQITYAMTSDEVKFEIYAFLYMLLCDLL</sequence>
<comment type="caution">
    <text evidence="1">The sequence shown here is derived from an EMBL/GenBank/DDBJ whole genome shotgun (WGS) entry which is preliminary data.</text>
</comment>
<gene>
    <name evidence="1" type="ORF">CU097_002253</name>
</gene>
<accession>A0A367IVK5</accession>
<dbReference type="EMBL" id="PJQL01003317">
    <property type="protein sequence ID" value="RCH81707.1"/>
    <property type="molecule type" value="Genomic_DNA"/>
</dbReference>
<name>A0A367IVK5_RHIAZ</name>
<evidence type="ECO:0000313" key="1">
    <source>
        <dbReference type="EMBL" id="RCH81707.1"/>
    </source>
</evidence>
<dbReference type="OrthoDB" id="2287945at2759"/>
<evidence type="ECO:0000313" key="2">
    <source>
        <dbReference type="Proteomes" id="UP000252139"/>
    </source>
</evidence>
<protein>
    <submittedName>
        <fullName evidence="1">Uncharacterized protein</fullName>
    </submittedName>
</protein>
<organism evidence="1 2">
    <name type="scientific">Rhizopus azygosporus</name>
    <name type="common">Rhizopus microsporus var. azygosporus</name>
    <dbReference type="NCBI Taxonomy" id="86630"/>
    <lineage>
        <taxon>Eukaryota</taxon>
        <taxon>Fungi</taxon>
        <taxon>Fungi incertae sedis</taxon>
        <taxon>Mucoromycota</taxon>
        <taxon>Mucoromycotina</taxon>
        <taxon>Mucoromycetes</taxon>
        <taxon>Mucorales</taxon>
        <taxon>Mucorineae</taxon>
        <taxon>Rhizopodaceae</taxon>
        <taxon>Rhizopus</taxon>
    </lineage>
</organism>
<dbReference type="AlphaFoldDB" id="A0A367IVK5"/>
<keyword evidence="2" id="KW-1185">Reference proteome</keyword>
<reference evidence="1 2" key="1">
    <citation type="journal article" date="2018" name="G3 (Bethesda)">
        <title>Phylogenetic and Phylogenomic Definition of Rhizopus Species.</title>
        <authorList>
            <person name="Gryganskyi A.P."/>
            <person name="Golan J."/>
            <person name="Dolatabadi S."/>
            <person name="Mondo S."/>
            <person name="Robb S."/>
            <person name="Idnurm A."/>
            <person name="Muszewska A."/>
            <person name="Steczkiewicz K."/>
            <person name="Masonjones S."/>
            <person name="Liao H.L."/>
            <person name="Gajdeczka M.T."/>
            <person name="Anike F."/>
            <person name="Vuek A."/>
            <person name="Anishchenko I.M."/>
            <person name="Voigt K."/>
            <person name="de Hoog G.S."/>
            <person name="Smith M.E."/>
            <person name="Heitman J."/>
            <person name="Vilgalys R."/>
            <person name="Stajich J.E."/>
        </authorList>
    </citation>
    <scope>NUCLEOTIDE SEQUENCE [LARGE SCALE GENOMIC DNA]</scope>
    <source>
        <strain evidence="1 2">CBS 357.93</strain>
    </source>
</reference>
<dbReference type="Proteomes" id="UP000252139">
    <property type="component" value="Unassembled WGS sequence"/>
</dbReference>